<reference evidence="2 3" key="1">
    <citation type="submission" date="2017-05" db="EMBL/GenBank/DDBJ databases">
        <authorList>
            <person name="Song R."/>
            <person name="Chenine A.L."/>
            <person name="Ruprecht R.M."/>
        </authorList>
    </citation>
    <scope>NUCLEOTIDE SEQUENCE [LARGE SCALE GENOMIC DNA]</scope>
    <source>
        <strain evidence="2 3">CFBP 1590</strain>
    </source>
</reference>
<dbReference type="EMBL" id="LT855380">
    <property type="protein sequence ID" value="SMS10361.1"/>
    <property type="molecule type" value="Genomic_DNA"/>
</dbReference>
<evidence type="ECO:0000313" key="2">
    <source>
        <dbReference type="EMBL" id="SMS10361.1"/>
    </source>
</evidence>
<gene>
    <name evidence="2" type="ORF">CFBP1590__2775</name>
</gene>
<name>A0A1Y6JMK5_PSEVI</name>
<dbReference type="RefSeq" id="WP_088235261.1">
    <property type="nucleotide sequence ID" value="NZ_CP074412.1"/>
</dbReference>
<keyword evidence="1" id="KW-0732">Signal</keyword>
<accession>A0A1Y6JMK5</accession>
<evidence type="ECO:0000313" key="3">
    <source>
        <dbReference type="Proteomes" id="UP000196842"/>
    </source>
</evidence>
<sequence>MLKLAALPLLVLPLLASADCTEQLADWARAIKPDLKLDKEHAVCKINPANASQTLAALPFAESVTVDGEGDYGLAMLVTDTNSNRIIAQHYQSAAISSDAIFFDGLTLDTARYQLAPKLRAFGVRVALRNSSRVVTVDSTLLNLYVLEGKTLRPVMKALEVSRYNGESDGMCTGQFTQTQRTLSIAGKGINGMANLQIDEQVVKTLHKVKGEECESTGSKPVASRTILKYDKGHYEVPDELSFLGSL</sequence>
<dbReference type="GeneID" id="47764432"/>
<dbReference type="AlphaFoldDB" id="A0A1Y6JMK5"/>
<evidence type="ECO:0000256" key="1">
    <source>
        <dbReference type="SAM" id="SignalP"/>
    </source>
</evidence>
<feature type="chain" id="PRO_5012712310" evidence="1">
    <location>
        <begin position="19"/>
        <end position="247"/>
    </location>
</feature>
<dbReference type="KEGG" id="pvd:CFBP1590__2775"/>
<protein>
    <submittedName>
        <fullName evidence="2">Uncharacterized protein</fullName>
    </submittedName>
</protein>
<organism evidence="2 3">
    <name type="scientific">Pseudomonas viridiflava</name>
    <name type="common">Phytomonas viridiflava</name>
    <dbReference type="NCBI Taxonomy" id="33069"/>
    <lineage>
        <taxon>Bacteria</taxon>
        <taxon>Pseudomonadati</taxon>
        <taxon>Pseudomonadota</taxon>
        <taxon>Gammaproteobacteria</taxon>
        <taxon>Pseudomonadales</taxon>
        <taxon>Pseudomonadaceae</taxon>
        <taxon>Pseudomonas</taxon>
    </lineage>
</organism>
<dbReference type="Proteomes" id="UP000196842">
    <property type="component" value="Chromosome I"/>
</dbReference>
<proteinExistence type="predicted"/>
<feature type="signal peptide" evidence="1">
    <location>
        <begin position="1"/>
        <end position="18"/>
    </location>
</feature>